<dbReference type="HOGENOM" id="CLU_809359_0_0_1"/>
<protein>
    <submittedName>
        <fullName evidence="1">Uncharacterized protein</fullName>
    </submittedName>
</protein>
<dbReference type="Proteomes" id="UP000011668">
    <property type="component" value="Unassembled WGS sequence"/>
</dbReference>
<evidence type="ECO:0000313" key="1">
    <source>
        <dbReference type="EMBL" id="ELU36177.1"/>
    </source>
</evidence>
<reference evidence="1 2" key="1">
    <citation type="journal article" date="2013" name="Nat. Commun.">
        <title>The evolution and pathogenic mechanisms of the rice sheath blight pathogen.</title>
        <authorList>
            <person name="Zheng A."/>
            <person name="Lin R."/>
            <person name="Xu L."/>
            <person name="Qin P."/>
            <person name="Tang C."/>
            <person name="Ai P."/>
            <person name="Zhang D."/>
            <person name="Liu Y."/>
            <person name="Sun Z."/>
            <person name="Feng H."/>
            <person name="Wang Y."/>
            <person name="Chen Y."/>
            <person name="Liang X."/>
            <person name="Fu R."/>
            <person name="Li Q."/>
            <person name="Zhang J."/>
            <person name="Yu X."/>
            <person name="Xie Z."/>
            <person name="Ding L."/>
            <person name="Guan P."/>
            <person name="Tang J."/>
            <person name="Liang Y."/>
            <person name="Wang S."/>
            <person name="Deng Q."/>
            <person name="Li S."/>
            <person name="Zhu J."/>
            <person name="Wang L."/>
            <person name="Liu H."/>
            <person name="Li P."/>
        </authorList>
    </citation>
    <scope>NUCLEOTIDE SEQUENCE [LARGE SCALE GENOMIC DNA]</scope>
    <source>
        <strain evidence="2">AG-1 IA</strain>
    </source>
</reference>
<organism evidence="1 2">
    <name type="scientific">Thanatephorus cucumeris (strain AG1-IA)</name>
    <name type="common">Rice sheath blight fungus</name>
    <name type="synonym">Rhizoctonia solani</name>
    <dbReference type="NCBI Taxonomy" id="983506"/>
    <lineage>
        <taxon>Eukaryota</taxon>
        <taxon>Fungi</taxon>
        <taxon>Dikarya</taxon>
        <taxon>Basidiomycota</taxon>
        <taxon>Agaricomycotina</taxon>
        <taxon>Agaricomycetes</taxon>
        <taxon>Cantharellales</taxon>
        <taxon>Ceratobasidiaceae</taxon>
        <taxon>Rhizoctonia</taxon>
        <taxon>Rhizoctonia solani AG-1</taxon>
    </lineage>
</organism>
<dbReference type="OrthoDB" id="3240979at2759"/>
<dbReference type="STRING" id="983506.L8WHH6"/>
<gene>
    <name evidence="1" type="ORF">AG1IA_09793</name>
</gene>
<dbReference type="AlphaFoldDB" id="L8WHH6"/>
<sequence length="343" mass="39337">MSYEKPRTRPERLSFNLPSQRCLLQLRTRSIQLRMPLETWKRTNQLKKRLGPTACQIPYLPQHTRQSNEKVEKWPNPSSYHGSRRATSRILFIFHPKGQELYERRFGLQKEMEKGGWSIFNYYFIIMGFLVAQSGIDIQDWTRIGIWFISVPTMNRPCASFAFAAGYQRAWGILPVTEARLRSPRNRKAIVRSIPHLLPGPSEMWAWGGDIYTVLGCGEILRYRWGPSYLSTSTPSLSLTMDTKDKTSFEAPEHIDHPSSSQHSVDKDAINHWTPDERARAEKKLVRKLDSRLMPTMILIFIMNYIDVSAIPCILPVIPNSVIANGSYCSSSTWARSGFGALG</sequence>
<name>L8WHH6_THACA</name>
<keyword evidence="2" id="KW-1185">Reference proteome</keyword>
<dbReference type="EMBL" id="AFRT01004088">
    <property type="protein sequence ID" value="ELU36177.1"/>
    <property type="molecule type" value="Genomic_DNA"/>
</dbReference>
<accession>L8WHH6</accession>
<evidence type="ECO:0000313" key="2">
    <source>
        <dbReference type="Proteomes" id="UP000011668"/>
    </source>
</evidence>
<proteinExistence type="predicted"/>
<comment type="caution">
    <text evidence="1">The sequence shown here is derived from an EMBL/GenBank/DDBJ whole genome shotgun (WGS) entry which is preliminary data.</text>
</comment>